<comment type="caution">
    <text evidence="1">The sequence shown here is derived from an EMBL/GenBank/DDBJ whole genome shotgun (WGS) entry which is preliminary data.</text>
</comment>
<evidence type="ECO:0000313" key="1">
    <source>
        <dbReference type="EMBL" id="KAG6381852.1"/>
    </source>
</evidence>
<sequence length="237" mass="25792">MLMIPCIAPAELTGYERAEKGSSKLVPVTLQYTEAQSLAENTPTLDATSRSLTSQASTITSNGLPNGPISALLEELLIMIFDDVITSESSLCQYRRTCTGGWVSSPQNLARVSRAWRTIVFTCPKLWRLVHLTPFQSIRALKEQLLRSSPISIHLTVHQWPFRNPIPASEPFSIVALTAQLRSIISPSDNGGSSPAPASQRVQSVTINATERGAFLNLSCRHGQDAGPSFLPYATSQ</sequence>
<dbReference type="AlphaFoldDB" id="A0A8I2Z1Q9"/>
<accession>A0A8I2Z1Q9</accession>
<evidence type="ECO:0000313" key="2">
    <source>
        <dbReference type="Proteomes" id="UP000683000"/>
    </source>
</evidence>
<organism evidence="1 2">
    <name type="scientific">Boletus reticuloceps</name>
    <dbReference type="NCBI Taxonomy" id="495285"/>
    <lineage>
        <taxon>Eukaryota</taxon>
        <taxon>Fungi</taxon>
        <taxon>Dikarya</taxon>
        <taxon>Basidiomycota</taxon>
        <taxon>Agaricomycotina</taxon>
        <taxon>Agaricomycetes</taxon>
        <taxon>Agaricomycetidae</taxon>
        <taxon>Boletales</taxon>
        <taxon>Boletineae</taxon>
        <taxon>Boletaceae</taxon>
        <taxon>Boletoideae</taxon>
        <taxon>Boletus</taxon>
    </lineage>
</organism>
<dbReference type="OrthoDB" id="2680016at2759"/>
<name>A0A8I2Z1Q9_9AGAM</name>
<dbReference type="EMBL" id="JAGFBS010000001">
    <property type="protein sequence ID" value="KAG6381852.1"/>
    <property type="molecule type" value="Genomic_DNA"/>
</dbReference>
<dbReference type="Proteomes" id="UP000683000">
    <property type="component" value="Unassembled WGS sequence"/>
</dbReference>
<keyword evidence="2" id="KW-1185">Reference proteome</keyword>
<reference evidence="1" key="1">
    <citation type="submission" date="2021-03" db="EMBL/GenBank/DDBJ databases">
        <title>Evolutionary innovations through gain and loss of genes in the ectomycorrhizal Boletales.</title>
        <authorList>
            <person name="Wu G."/>
            <person name="Miyauchi S."/>
            <person name="Morin E."/>
            <person name="Yang Z.-L."/>
            <person name="Xu J."/>
            <person name="Martin F.M."/>
        </authorList>
    </citation>
    <scope>NUCLEOTIDE SEQUENCE</scope>
    <source>
        <strain evidence="1">BR01</strain>
    </source>
</reference>
<protein>
    <recommendedName>
        <fullName evidence="3">F-box domain-containing protein</fullName>
    </recommendedName>
</protein>
<evidence type="ECO:0008006" key="3">
    <source>
        <dbReference type="Google" id="ProtNLM"/>
    </source>
</evidence>
<proteinExistence type="predicted"/>
<gene>
    <name evidence="1" type="ORF">JVT61DRAFT_465</name>
</gene>